<reference evidence="2" key="1">
    <citation type="journal article" date="2016" name="Genome Announc.">
        <title>Genome Sequence of Ustilaginoidea virens IPU010, a Rice Pathogenic Fungus Causing False Smut.</title>
        <authorList>
            <person name="Kumagai T."/>
            <person name="Ishii T."/>
            <person name="Terai G."/>
            <person name="Umemura M."/>
            <person name="Machida M."/>
            <person name="Asai K."/>
        </authorList>
    </citation>
    <scope>NUCLEOTIDE SEQUENCE [LARGE SCALE GENOMIC DNA]</scope>
    <source>
        <strain evidence="2">IPU010</strain>
    </source>
</reference>
<dbReference type="HOGENOM" id="CLU_117282_0_0_1"/>
<keyword evidence="1" id="KW-0732">Signal</keyword>
<sequence>MKSVHMLALLASAAAAAPSRVLQPAEIPQSLAQIEAQFNPAPVPKWTVESLKRTCAADDSSCTWHFFIDNHVASKATEITYVVEGPGASRAKSGPSEFGNYTITSSWSDQFGADKGFTALSAIDRKAGLISFPAYRDVDVKEGKVVADKDFDVYYLDSK</sequence>
<keyword evidence="4" id="KW-1185">Reference proteome</keyword>
<dbReference type="AlphaFoldDB" id="A0A063C3Q1"/>
<gene>
    <name evidence="3" type="ORF">UV8b_05233</name>
    <name evidence="2" type="ORF">UVI_02008630</name>
</gene>
<dbReference type="EMBL" id="BBTG02000003">
    <property type="protein sequence ID" value="GAO19333.1"/>
    <property type="molecule type" value="Genomic_DNA"/>
</dbReference>
<feature type="signal peptide" evidence="1">
    <location>
        <begin position="1"/>
        <end position="16"/>
    </location>
</feature>
<evidence type="ECO:0000313" key="3">
    <source>
        <dbReference type="EMBL" id="QUC20992.1"/>
    </source>
</evidence>
<dbReference type="RefSeq" id="XP_042998665.1">
    <property type="nucleotide sequence ID" value="XM_043142731.1"/>
</dbReference>
<evidence type="ECO:0000313" key="2">
    <source>
        <dbReference type="EMBL" id="GAO19333.1"/>
    </source>
</evidence>
<reference evidence="3" key="3">
    <citation type="submission" date="2020-03" db="EMBL/GenBank/DDBJ databases">
        <title>A mixture of massive structural variations and highly conserved coding sequences in Ustilaginoidea virens genome.</title>
        <authorList>
            <person name="Zhang K."/>
            <person name="Zhao Z."/>
            <person name="Zhang Z."/>
            <person name="Li Y."/>
            <person name="Hsiang T."/>
            <person name="Sun W."/>
        </authorList>
    </citation>
    <scope>NUCLEOTIDE SEQUENCE</scope>
    <source>
        <strain evidence="3">UV-8b</strain>
    </source>
</reference>
<dbReference type="Proteomes" id="UP000027002">
    <property type="component" value="Chromosome 4"/>
</dbReference>
<evidence type="ECO:0000313" key="5">
    <source>
        <dbReference type="Proteomes" id="UP000054053"/>
    </source>
</evidence>
<dbReference type="GeneID" id="66066011"/>
<accession>A0A063C3Q1</accession>
<protein>
    <submittedName>
        <fullName evidence="2">Uncharacterized protein</fullName>
    </submittedName>
</protein>
<dbReference type="KEGG" id="uvi:66066011"/>
<dbReference type="OrthoDB" id="5352317at2759"/>
<feature type="chain" id="PRO_5008195987" evidence="1">
    <location>
        <begin position="17"/>
        <end position="159"/>
    </location>
</feature>
<name>A0A063C3Q1_USTVR</name>
<evidence type="ECO:0000256" key="1">
    <source>
        <dbReference type="SAM" id="SignalP"/>
    </source>
</evidence>
<reference evidence="5" key="2">
    <citation type="journal article" date="2016" name="Genome Announc.">
        <title>Genome sequence of Ustilaginoidea virens IPU010, a rice pathogenic fungus causing false smut.</title>
        <authorList>
            <person name="Kumagai T."/>
            <person name="Ishii T."/>
            <person name="Terai G."/>
            <person name="Umemura M."/>
            <person name="Machida M."/>
            <person name="Asai K."/>
        </authorList>
    </citation>
    <scope>NUCLEOTIDE SEQUENCE [LARGE SCALE GENOMIC DNA]</scope>
    <source>
        <strain evidence="5">IPU010</strain>
    </source>
</reference>
<proteinExistence type="predicted"/>
<evidence type="ECO:0000313" key="4">
    <source>
        <dbReference type="Proteomes" id="UP000027002"/>
    </source>
</evidence>
<organism evidence="2 5">
    <name type="scientific">Ustilaginoidea virens</name>
    <name type="common">Rice false smut fungus</name>
    <name type="synonym">Villosiclava virens</name>
    <dbReference type="NCBI Taxonomy" id="1159556"/>
    <lineage>
        <taxon>Eukaryota</taxon>
        <taxon>Fungi</taxon>
        <taxon>Dikarya</taxon>
        <taxon>Ascomycota</taxon>
        <taxon>Pezizomycotina</taxon>
        <taxon>Sordariomycetes</taxon>
        <taxon>Hypocreomycetidae</taxon>
        <taxon>Hypocreales</taxon>
        <taxon>Clavicipitaceae</taxon>
        <taxon>Ustilaginoidea</taxon>
    </lineage>
</organism>
<dbReference type="EMBL" id="CP072756">
    <property type="protein sequence ID" value="QUC20992.1"/>
    <property type="molecule type" value="Genomic_DNA"/>
</dbReference>
<dbReference type="Proteomes" id="UP000054053">
    <property type="component" value="Unassembled WGS sequence"/>
</dbReference>